<dbReference type="OrthoDB" id="5195398at2"/>
<gene>
    <name evidence="2" type="ORF">E9998_05130</name>
</gene>
<keyword evidence="1" id="KW-0812">Transmembrane</keyword>
<feature type="transmembrane region" description="Helical" evidence="1">
    <location>
        <begin position="91"/>
        <end position="115"/>
    </location>
</feature>
<reference evidence="2 3" key="1">
    <citation type="journal article" date="2018" name="Int. J. Syst. Evol. Microbiol.">
        <title>Glycomyces paridis sp. nov., isolated from the medicinal plant Paris polyphylla.</title>
        <authorList>
            <person name="Fang X.M."/>
            <person name="Bai J.L."/>
            <person name="Su J."/>
            <person name="Zhao L.L."/>
            <person name="Liu H.Y."/>
            <person name="Ma B.P."/>
            <person name="Zhang Y.Q."/>
            <person name="Yu L.Y."/>
        </authorList>
    </citation>
    <scope>NUCLEOTIDE SEQUENCE [LARGE SCALE GENOMIC DNA]</scope>
    <source>
        <strain evidence="2 3">CPCC 204357</strain>
    </source>
</reference>
<dbReference type="Proteomes" id="UP000305792">
    <property type="component" value="Unassembled WGS sequence"/>
</dbReference>
<feature type="transmembrane region" description="Helical" evidence="1">
    <location>
        <begin position="166"/>
        <end position="188"/>
    </location>
</feature>
<feature type="transmembrane region" description="Helical" evidence="1">
    <location>
        <begin position="194"/>
        <end position="216"/>
    </location>
</feature>
<dbReference type="AlphaFoldDB" id="A0A4S8PJB1"/>
<organism evidence="2 3">
    <name type="scientific">Glycomyces paridis</name>
    <dbReference type="NCBI Taxonomy" id="2126555"/>
    <lineage>
        <taxon>Bacteria</taxon>
        <taxon>Bacillati</taxon>
        <taxon>Actinomycetota</taxon>
        <taxon>Actinomycetes</taxon>
        <taxon>Glycomycetales</taxon>
        <taxon>Glycomycetaceae</taxon>
        <taxon>Glycomyces</taxon>
    </lineage>
</organism>
<evidence type="ECO:0000313" key="3">
    <source>
        <dbReference type="Proteomes" id="UP000305792"/>
    </source>
</evidence>
<proteinExistence type="predicted"/>
<keyword evidence="3" id="KW-1185">Reference proteome</keyword>
<sequence length="226" mass="23145">MDDALAKRRYRIGLRLSLDALRWMIWPLAIGVAVSLVLAAVLALTGAAPDGGVWAVWISIAQWLWGAAAGIRLFAAVPVHLALGVTRRETIAAFGVFGALTTALGVVVAVGGFLAEHAVLLAVADPDGTWGAAALAGTRYLLITPIYFFGGAAIAAAALRFGSGPLPAGLILILAGALYTGALFLEFAPLADALPLWTGACLVLLAALAAAFDLALRSAPIRPRGA</sequence>
<protein>
    <submittedName>
        <fullName evidence="2">Uncharacterized protein</fullName>
    </submittedName>
</protein>
<evidence type="ECO:0000256" key="1">
    <source>
        <dbReference type="SAM" id="Phobius"/>
    </source>
</evidence>
<dbReference type="RefSeq" id="WP_136528630.1">
    <property type="nucleotide sequence ID" value="NZ_STGX01000003.1"/>
</dbReference>
<comment type="caution">
    <text evidence="2">The sequence shown here is derived from an EMBL/GenBank/DDBJ whole genome shotgun (WGS) entry which is preliminary data.</text>
</comment>
<evidence type="ECO:0000313" key="2">
    <source>
        <dbReference type="EMBL" id="THV30767.1"/>
    </source>
</evidence>
<keyword evidence="1" id="KW-1133">Transmembrane helix</keyword>
<feature type="transmembrane region" description="Helical" evidence="1">
    <location>
        <begin position="21"/>
        <end position="48"/>
    </location>
</feature>
<keyword evidence="1" id="KW-0472">Membrane</keyword>
<accession>A0A4S8PJB1</accession>
<name>A0A4S8PJB1_9ACTN</name>
<feature type="transmembrane region" description="Helical" evidence="1">
    <location>
        <begin position="54"/>
        <end position="79"/>
    </location>
</feature>
<dbReference type="EMBL" id="STGX01000003">
    <property type="protein sequence ID" value="THV30767.1"/>
    <property type="molecule type" value="Genomic_DNA"/>
</dbReference>